<keyword evidence="3 6" id="KW-0812">Transmembrane</keyword>
<evidence type="ECO:0000256" key="3">
    <source>
        <dbReference type="ARBA" id="ARBA00022692"/>
    </source>
</evidence>
<comment type="caution">
    <text evidence="7">The sequence shown here is derived from an EMBL/GenBank/DDBJ whole genome shotgun (WGS) entry which is preliminary data.</text>
</comment>
<feature type="transmembrane region" description="Helical" evidence="6">
    <location>
        <begin position="383"/>
        <end position="401"/>
    </location>
</feature>
<keyword evidence="4 6" id="KW-1133">Transmembrane helix</keyword>
<feature type="transmembrane region" description="Helical" evidence="6">
    <location>
        <begin position="353"/>
        <end position="374"/>
    </location>
</feature>
<evidence type="ECO:0000256" key="5">
    <source>
        <dbReference type="ARBA" id="ARBA00023136"/>
    </source>
</evidence>
<dbReference type="InterPro" id="IPR037185">
    <property type="entry name" value="EmrE-like"/>
</dbReference>
<dbReference type="AlphaFoldDB" id="A0AAD8YDW9"/>
<protein>
    <submittedName>
        <fullName evidence="7">TMEM144 family transporter</fullName>
    </submittedName>
</protein>
<keyword evidence="8" id="KW-1185">Reference proteome</keyword>
<feature type="transmembrane region" description="Helical" evidence="6">
    <location>
        <begin position="282"/>
        <end position="305"/>
    </location>
</feature>
<gene>
    <name evidence="7" type="ORF">QTG54_004005</name>
</gene>
<feature type="transmembrane region" description="Helical" evidence="6">
    <location>
        <begin position="6"/>
        <end position="25"/>
    </location>
</feature>
<evidence type="ECO:0000313" key="8">
    <source>
        <dbReference type="Proteomes" id="UP001224775"/>
    </source>
</evidence>
<comment type="similarity">
    <text evidence="2">Belongs to the TMEM144 family.</text>
</comment>
<feature type="transmembrane region" description="Helical" evidence="6">
    <location>
        <begin position="89"/>
        <end position="111"/>
    </location>
</feature>
<sequence length="406" mass="44375">MTTDELIGFIAAFCAALSFGSYGVPMKGEAATRVDVDPLVFQSYKAFAVLLISSILIYCNNILADEENDHIIDNANYNWTFHKWSFSDFTPWAFLSAILWVPGGTAGVYAVRRAGLAISVGIWSCVIVIISFIWGVLIFGEKQKSGALGAVKAVSVLCIGLCGIAYFSSSEPESKKKVDSRLKEVIDETTPLSSSGGDDTTSEGEDQVSLDLESFPHCGQPPHSHQTLHFHLPPLISKRTIHVPKYHLGLFFAFLNGLLAATIMIPLHYAPPHSTQGIGYSMSFGIAAMIVVVFAWLLRWMVCALQCRSVVKGYQSLPSFHFKDMLRPGMLAGLLYSIGNLSGIVSIQKLGNFMGYSLNQSSMIVSGLWGIFYYKEIPGFKNILGFISSSVIVFVGILLMGRDHQA</sequence>
<dbReference type="GO" id="GO:0016020">
    <property type="term" value="C:membrane"/>
    <property type="evidence" value="ECO:0007669"/>
    <property type="project" value="UniProtKB-SubCell"/>
</dbReference>
<feature type="transmembrane region" description="Helical" evidence="6">
    <location>
        <begin position="118"/>
        <end position="140"/>
    </location>
</feature>
<dbReference type="GO" id="GO:0015144">
    <property type="term" value="F:carbohydrate transmembrane transporter activity"/>
    <property type="evidence" value="ECO:0007669"/>
    <property type="project" value="InterPro"/>
</dbReference>
<dbReference type="PANTHER" id="PTHR16119:SF17">
    <property type="entry name" value="TRANSMEMBRANE PROTEIN 144"/>
    <property type="match status" value="1"/>
</dbReference>
<dbReference type="InterPro" id="IPR010651">
    <property type="entry name" value="Sugar_transport"/>
</dbReference>
<feature type="transmembrane region" description="Helical" evidence="6">
    <location>
        <begin position="146"/>
        <end position="167"/>
    </location>
</feature>
<proteinExistence type="inferred from homology"/>
<evidence type="ECO:0000256" key="6">
    <source>
        <dbReference type="SAM" id="Phobius"/>
    </source>
</evidence>
<evidence type="ECO:0000313" key="7">
    <source>
        <dbReference type="EMBL" id="KAK1744714.1"/>
    </source>
</evidence>
<dbReference type="SUPFAM" id="SSF103481">
    <property type="entry name" value="Multidrug resistance efflux transporter EmrE"/>
    <property type="match status" value="1"/>
</dbReference>
<evidence type="ECO:0000256" key="1">
    <source>
        <dbReference type="ARBA" id="ARBA00004141"/>
    </source>
</evidence>
<dbReference type="Pfam" id="PF07857">
    <property type="entry name" value="TMEM144"/>
    <property type="match status" value="1"/>
</dbReference>
<evidence type="ECO:0000256" key="4">
    <source>
        <dbReference type="ARBA" id="ARBA00022989"/>
    </source>
</evidence>
<name>A0AAD8YDW9_9STRA</name>
<accession>A0AAD8YDW9</accession>
<organism evidence="7 8">
    <name type="scientific">Skeletonema marinoi</name>
    <dbReference type="NCBI Taxonomy" id="267567"/>
    <lineage>
        <taxon>Eukaryota</taxon>
        <taxon>Sar</taxon>
        <taxon>Stramenopiles</taxon>
        <taxon>Ochrophyta</taxon>
        <taxon>Bacillariophyta</taxon>
        <taxon>Coscinodiscophyceae</taxon>
        <taxon>Thalassiosirophycidae</taxon>
        <taxon>Thalassiosirales</taxon>
        <taxon>Skeletonemataceae</taxon>
        <taxon>Skeletonema</taxon>
        <taxon>Skeletonema marinoi-dohrnii complex</taxon>
    </lineage>
</organism>
<comment type="subcellular location">
    <subcellularLocation>
        <location evidence="1">Membrane</location>
        <topology evidence="1">Multi-pass membrane protein</topology>
    </subcellularLocation>
</comment>
<evidence type="ECO:0000256" key="2">
    <source>
        <dbReference type="ARBA" id="ARBA00005731"/>
    </source>
</evidence>
<dbReference type="Proteomes" id="UP001224775">
    <property type="component" value="Unassembled WGS sequence"/>
</dbReference>
<dbReference type="InterPro" id="IPR012435">
    <property type="entry name" value="TMEM144"/>
</dbReference>
<feature type="transmembrane region" description="Helical" evidence="6">
    <location>
        <begin position="248"/>
        <end position="270"/>
    </location>
</feature>
<keyword evidence="5 6" id="KW-0472">Membrane</keyword>
<dbReference type="EMBL" id="JATAAI010000006">
    <property type="protein sequence ID" value="KAK1744714.1"/>
    <property type="molecule type" value="Genomic_DNA"/>
</dbReference>
<dbReference type="PANTHER" id="PTHR16119">
    <property type="entry name" value="TRANSMEMBRANE PROTEIN 144"/>
    <property type="match status" value="1"/>
</dbReference>
<reference evidence="7" key="1">
    <citation type="submission" date="2023-06" db="EMBL/GenBank/DDBJ databases">
        <title>Survivors Of The Sea: Transcriptome response of Skeletonema marinoi to long-term dormancy.</title>
        <authorList>
            <person name="Pinder M.I.M."/>
            <person name="Kourtchenko O."/>
            <person name="Robertson E.K."/>
            <person name="Larsson T."/>
            <person name="Maumus F."/>
            <person name="Osuna-Cruz C.M."/>
            <person name="Vancaester E."/>
            <person name="Stenow R."/>
            <person name="Vandepoele K."/>
            <person name="Ploug H."/>
            <person name="Bruchert V."/>
            <person name="Godhe A."/>
            <person name="Topel M."/>
        </authorList>
    </citation>
    <scope>NUCLEOTIDE SEQUENCE</scope>
    <source>
        <strain evidence="7">R05AC</strain>
    </source>
</reference>
<feature type="transmembrane region" description="Helical" evidence="6">
    <location>
        <begin position="46"/>
        <end position="64"/>
    </location>
</feature>